<proteinExistence type="predicted"/>
<protein>
    <submittedName>
        <fullName evidence="1">Uncharacterized protein</fullName>
    </submittedName>
</protein>
<dbReference type="Proteomes" id="UP000664940">
    <property type="component" value="Unassembled WGS sequence"/>
</dbReference>
<accession>A0A833Z902</accession>
<evidence type="ECO:0000313" key="1">
    <source>
        <dbReference type="EMBL" id="KAF6088523.1"/>
    </source>
</evidence>
<name>A0A833Z902_9CHIR</name>
<evidence type="ECO:0000313" key="2">
    <source>
        <dbReference type="Proteomes" id="UP000664940"/>
    </source>
</evidence>
<organism evidence="1 2">
    <name type="scientific">Phyllostomus discolor</name>
    <name type="common">pale spear-nosed bat</name>
    <dbReference type="NCBI Taxonomy" id="89673"/>
    <lineage>
        <taxon>Eukaryota</taxon>
        <taxon>Metazoa</taxon>
        <taxon>Chordata</taxon>
        <taxon>Craniata</taxon>
        <taxon>Vertebrata</taxon>
        <taxon>Euteleostomi</taxon>
        <taxon>Mammalia</taxon>
        <taxon>Eutheria</taxon>
        <taxon>Laurasiatheria</taxon>
        <taxon>Chiroptera</taxon>
        <taxon>Yangochiroptera</taxon>
        <taxon>Phyllostomidae</taxon>
        <taxon>Phyllostominae</taxon>
        <taxon>Phyllostomus</taxon>
    </lineage>
</organism>
<gene>
    <name evidence="1" type="ORF">HJG60_008346</name>
</gene>
<comment type="caution">
    <text evidence="1">The sequence shown here is derived from an EMBL/GenBank/DDBJ whole genome shotgun (WGS) entry which is preliminary data.</text>
</comment>
<sequence length="213" mass="21866">MPPAHPQPRPALCGSDGPLPVCPLVFPAPGGRCRPGTGVGLSLSTPPARQGRCVLAVSTSARDHGAGGRGVSRENPNLADSAVLRCPKKDVLQAAHPCLGGVTLPQTGAGSWPQERGRWSGERCLEVREPPEVLAHWEGLSPSAPLLPAPAPGRCGHWGWGPHGAGLPGPNHGALPWTLEPPSLAVCACVWGTAERPPPSPSPPASPLVVFPP</sequence>
<dbReference type="EMBL" id="JABVXQ010000010">
    <property type="protein sequence ID" value="KAF6088523.1"/>
    <property type="molecule type" value="Genomic_DNA"/>
</dbReference>
<reference evidence="1 2" key="1">
    <citation type="journal article" date="2020" name="Nature">
        <title>Six reference-quality genomes reveal evolution of bat adaptations.</title>
        <authorList>
            <person name="Jebb D."/>
            <person name="Huang Z."/>
            <person name="Pippel M."/>
            <person name="Hughes G.M."/>
            <person name="Lavrichenko K."/>
            <person name="Devanna P."/>
            <person name="Winkler S."/>
            <person name="Jermiin L.S."/>
            <person name="Skirmuntt E.C."/>
            <person name="Katzourakis A."/>
            <person name="Burkitt-Gray L."/>
            <person name="Ray D.A."/>
            <person name="Sullivan K.A.M."/>
            <person name="Roscito J.G."/>
            <person name="Kirilenko B.M."/>
            <person name="Davalos L.M."/>
            <person name="Corthals A.P."/>
            <person name="Power M.L."/>
            <person name="Jones G."/>
            <person name="Ransome R.D."/>
            <person name="Dechmann D.K.N."/>
            <person name="Locatelli A.G."/>
            <person name="Puechmaille S.J."/>
            <person name="Fedrigo O."/>
            <person name="Jarvis E.D."/>
            <person name="Hiller M."/>
            <person name="Vernes S.C."/>
            <person name="Myers E.W."/>
            <person name="Teeling E.C."/>
        </authorList>
    </citation>
    <scope>NUCLEOTIDE SEQUENCE [LARGE SCALE GENOMIC DNA]</scope>
    <source>
        <strain evidence="1">Bat1K_MPI-CBG_1</strain>
    </source>
</reference>
<dbReference type="AlphaFoldDB" id="A0A833Z902"/>